<name>A0A1H7HJ62_9RHOB</name>
<keyword evidence="14" id="KW-1185">Reference proteome</keyword>
<dbReference type="NCBIfam" id="TIGR00768">
    <property type="entry name" value="rimK_fam"/>
    <property type="match status" value="1"/>
</dbReference>
<evidence type="ECO:0000313" key="14">
    <source>
        <dbReference type="Proteomes" id="UP000199283"/>
    </source>
</evidence>
<dbReference type="Gene3D" id="3.30.1490.20">
    <property type="entry name" value="ATP-grasp fold, A domain"/>
    <property type="match status" value="1"/>
</dbReference>
<keyword evidence="6 11" id="KW-0460">Magnesium</keyword>
<dbReference type="GO" id="GO:0005737">
    <property type="term" value="C:cytoplasm"/>
    <property type="evidence" value="ECO:0007669"/>
    <property type="project" value="TreeGrafter"/>
</dbReference>
<feature type="binding site" evidence="11">
    <location>
        <position position="260"/>
    </location>
    <ligand>
        <name>Mg(2+)</name>
        <dbReference type="ChEBI" id="CHEBI:18420"/>
        <label>2</label>
    </ligand>
</feature>
<accession>A0A1H7HJ62</accession>
<feature type="binding site" evidence="11">
    <location>
        <position position="248"/>
    </location>
    <ligand>
        <name>Mn(2+)</name>
        <dbReference type="ChEBI" id="CHEBI:29035"/>
        <label>1</label>
    </ligand>
</feature>
<organism evidence="13 14">
    <name type="scientific">Jannaschia helgolandensis</name>
    <dbReference type="NCBI Taxonomy" id="188906"/>
    <lineage>
        <taxon>Bacteria</taxon>
        <taxon>Pseudomonadati</taxon>
        <taxon>Pseudomonadota</taxon>
        <taxon>Alphaproteobacteria</taxon>
        <taxon>Rhodobacterales</taxon>
        <taxon>Roseobacteraceae</taxon>
        <taxon>Jannaschia</taxon>
    </lineage>
</organism>
<dbReference type="EC" id="6.3.2.-" evidence="11"/>
<dbReference type="SUPFAM" id="SSF56059">
    <property type="entry name" value="Glutathione synthetase ATP-binding domain-like"/>
    <property type="match status" value="1"/>
</dbReference>
<feature type="binding site" evidence="11">
    <location>
        <position position="260"/>
    </location>
    <ligand>
        <name>Mn(2+)</name>
        <dbReference type="ChEBI" id="CHEBI:29035"/>
        <label>1</label>
    </ligand>
</feature>
<feature type="binding site" evidence="11">
    <location>
        <position position="260"/>
    </location>
    <ligand>
        <name>Mn(2+)</name>
        <dbReference type="ChEBI" id="CHEBI:29035"/>
        <label>2</label>
    </ligand>
</feature>
<feature type="binding site" evidence="11">
    <location>
        <position position="187"/>
    </location>
    <ligand>
        <name>ATP</name>
        <dbReference type="ChEBI" id="CHEBI:30616"/>
    </ligand>
</feature>
<dbReference type="Gene3D" id="3.40.50.20">
    <property type="match status" value="1"/>
</dbReference>
<dbReference type="InterPro" id="IPR013651">
    <property type="entry name" value="ATP-grasp_RimK-type"/>
</dbReference>
<comment type="similarity">
    <text evidence="11">Belongs to the RimK family.</text>
</comment>
<dbReference type="NCBIfam" id="NF007764">
    <property type="entry name" value="PRK10446.1"/>
    <property type="match status" value="1"/>
</dbReference>
<comment type="cofactor">
    <cofactor evidence="11">
        <name>Mg(2+)</name>
        <dbReference type="ChEBI" id="CHEBI:18420"/>
    </cofactor>
    <cofactor evidence="11">
        <name>Mn(2+)</name>
        <dbReference type="ChEBI" id="CHEBI:29035"/>
    </cofactor>
    <text evidence="11">Binds 2 magnesium or manganese ions per subunit.</text>
</comment>
<dbReference type="OrthoDB" id="3865600at2"/>
<dbReference type="PANTHER" id="PTHR21621">
    <property type="entry name" value="RIBOSOMAL PROTEIN S6 MODIFICATION PROTEIN"/>
    <property type="match status" value="1"/>
</dbReference>
<evidence type="ECO:0000256" key="5">
    <source>
        <dbReference type="ARBA" id="ARBA00022840"/>
    </source>
</evidence>
<reference evidence="13 14" key="1">
    <citation type="submission" date="2016-10" db="EMBL/GenBank/DDBJ databases">
        <authorList>
            <person name="de Groot N.N."/>
        </authorList>
    </citation>
    <scope>NUCLEOTIDE SEQUENCE [LARGE SCALE GENOMIC DNA]</scope>
    <source>
        <strain evidence="13 14">DSM 14858</strain>
    </source>
</reference>
<dbReference type="AlphaFoldDB" id="A0A1H7HJ62"/>
<dbReference type="InterPro" id="IPR023533">
    <property type="entry name" value="RimK"/>
</dbReference>
<keyword evidence="4 11" id="KW-0547">Nucleotide-binding</keyword>
<dbReference type="InterPro" id="IPR004666">
    <property type="entry name" value="Rp_bS6_RimK/Lys_biosynth_LsyX"/>
</dbReference>
<dbReference type="Gene3D" id="3.30.470.20">
    <property type="entry name" value="ATP-grasp fold, B domain"/>
    <property type="match status" value="1"/>
</dbReference>
<evidence type="ECO:0000256" key="8">
    <source>
        <dbReference type="ARBA" id="ARBA00023211"/>
    </source>
</evidence>
<feature type="binding site" evidence="11">
    <location>
        <position position="248"/>
    </location>
    <ligand>
        <name>Mg(2+)</name>
        <dbReference type="ChEBI" id="CHEBI:18420"/>
        <label>1</label>
    </ligand>
</feature>
<dbReference type="InterPro" id="IPR041107">
    <property type="entry name" value="Rimk_N"/>
</dbReference>
<keyword evidence="8 11" id="KW-0464">Manganese</keyword>
<feature type="binding site" evidence="11">
    <location>
        <position position="262"/>
    </location>
    <ligand>
        <name>Mn(2+)</name>
        <dbReference type="ChEBI" id="CHEBI:29035"/>
        <label>2</label>
    </ligand>
</feature>
<dbReference type="STRING" id="188906.SAMN04488526_0730"/>
<evidence type="ECO:0000256" key="11">
    <source>
        <dbReference type="HAMAP-Rule" id="MF_01552"/>
    </source>
</evidence>
<dbReference type="GO" id="GO:0006412">
    <property type="term" value="P:translation"/>
    <property type="evidence" value="ECO:0007669"/>
    <property type="project" value="UniProtKB-KW"/>
</dbReference>
<dbReference type="InterPro" id="IPR011761">
    <property type="entry name" value="ATP-grasp"/>
</dbReference>
<dbReference type="GO" id="GO:0009432">
    <property type="term" value="P:SOS response"/>
    <property type="evidence" value="ECO:0007669"/>
    <property type="project" value="TreeGrafter"/>
</dbReference>
<feature type="binding site" evidence="11">
    <location>
        <begin position="211"/>
        <end position="213"/>
    </location>
    <ligand>
        <name>ATP</name>
        <dbReference type="ChEBI" id="CHEBI:30616"/>
    </ligand>
</feature>
<dbReference type="FunFam" id="3.40.50.20:FF:000004">
    <property type="entry name" value="Probable alpha-L-glutamate ligase"/>
    <property type="match status" value="1"/>
</dbReference>
<dbReference type="Pfam" id="PF18030">
    <property type="entry name" value="Rimk_N"/>
    <property type="match status" value="1"/>
</dbReference>
<keyword evidence="3 11" id="KW-0479">Metal-binding</keyword>
<evidence type="ECO:0000256" key="7">
    <source>
        <dbReference type="ARBA" id="ARBA00022917"/>
    </source>
</evidence>
<sequence length="301" mass="32450">MKIAMMARNANLYSHQRLKEAAEKRGHELHIINTLRCYMNIASRRPEMYYNGEKLEGFDAVIPRIGASITFYGLAVLRQFEMMGVYPLNESVAIGRSRDKLRSMQLLARDGIGLPVTTFAHDPKQTEEVLALAGGAPLVIKLLEGTQGLGVVLADTDRSAKSVIEAFRATNTNILIQEFIKEAGGTDIRALVVGGKVIAAMKRTGAEGEFRSNLHRGGSAAVIKLTPEERSTAIRSAKSMGLQVCGVDMLRANHGAVVMEVNSSPGLEGVENATGIDIAGKIIEHLEKVAKPGATKTRGKG</sequence>
<feature type="binding site" evidence="11">
    <location>
        <position position="260"/>
    </location>
    <ligand>
        <name>Mg(2+)</name>
        <dbReference type="ChEBI" id="CHEBI:18420"/>
        <label>1</label>
    </ligand>
</feature>
<protein>
    <recommendedName>
        <fullName evidence="10 11">Probable alpha-L-glutamate ligase</fullName>
        <ecNumber evidence="11">6.3.2.-</ecNumber>
    </recommendedName>
</protein>
<evidence type="ECO:0000256" key="2">
    <source>
        <dbReference type="ARBA" id="ARBA00022598"/>
    </source>
</evidence>
<dbReference type="HAMAP" id="MF_01552">
    <property type="entry name" value="RimK"/>
    <property type="match status" value="1"/>
</dbReference>
<evidence type="ECO:0000256" key="3">
    <source>
        <dbReference type="ARBA" id="ARBA00022723"/>
    </source>
</evidence>
<evidence type="ECO:0000256" key="1">
    <source>
        <dbReference type="ARBA" id="ARBA00001936"/>
    </source>
</evidence>
<dbReference type="PROSITE" id="PS50975">
    <property type="entry name" value="ATP_GRASP"/>
    <property type="match status" value="1"/>
</dbReference>
<dbReference type="GO" id="GO:0005524">
    <property type="term" value="F:ATP binding"/>
    <property type="evidence" value="ECO:0007669"/>
    <property type="project" value="UniProtKB-UniRule"/>
</dbReference>
<dbReference type="PANTHER" id="PTHR21621:SF7">
    <property type="entry name" value="RIBOSOMAL PROTEIN BS6--L-GLUTAMATE LIGASE"/>
    <property type="match status" value="1"/>
</dbReference>
<dbReference type="InterPro" id="IPR013815">
    <property type="entry name" value="ATP_grasp_subdomain_1"/>
</dbReference>
<comment type="cofactor">
    <cofactor evidence="1">
        <name>Mn(2+)</name>
        <dbReference type="ChEBI" id="CHEBI:29035"/>
    </cofactor>
</comment>
<evidence type="ECO:0000259" key="12">
    <source>
        <dbReference type="PROSITE" id="PS50975"/>
    </source>
</evidence>
<feature type="binding site" evidence="11">
    <location>
        <position position="141"/>
    </location>
    <ligand>
        <name>ATP</name>
        <dbReference type="ChEBI" id="CHEBI:30616"/>
    </ligand>
</feature>
<dbReference type="GO" id="GO:0046872">
    <property type="term" value="F:metal ion binding"/>
    <property type="evidence" value="ECO:0007669"/>
    <property type="project" value="UniProtKB-KW"/>
</dbReference>
<dbReference type="GO" id="GO:0018169">
    <property type="term" value="F:ribosomal S6-glutamic acid ligase activity"/>
    <property type="evidence" value="ECO:0007669"/>
    <property type="project" value="TreeGrafter"/>
</dbReference>
<proteinExistence type="inferred from homology"/>
<gene>
    <name evidence="11" type="primary">rimK</name>
    <name evidence="13" type="ORF">SAMN04488526_0730</name>
</gene>
<evidence type="ECO:0000256" key="10">
    <source>
        <dbReference type="ARBA" id="ARBA00072141"/>
    </source>
</evidence>
<keyword evidence="7 11" id="KW-0648">Protein biosynthesis</keyword>
<dbReference type="RefSeq" id="WP_092759827.1">
    <property type="nucleotide sequence ID" value="NZ_FNZQ01000001.1"/>
</dbReference>
<comment type="similarity">
    <text evidence="9">In the C-terminal section; belongs to the RimK family.</text>
</comment>
<feature type="binding site" evidence="11">
    <location>
        <begin position="178"/>
        <end position="179"/>
    </location>
    <ligand>
        <name>ATP</name>
        <dbReference type="ChEBI" id="CHEBI:30616"/>
    </ligand>
</feature>
<dbReference type="Proteomes" id="UP000199283">
    <property type="component" value="Unassembled WGS sequence"/>
</dbReference>
<feature type="binding site" evidence="11">
    <location>
        <position position="262"/>
    </location>
    <ligand>
        <name>Mg(2+)</name>
        <dbReference type="ChEBI" id="CHEBI:18420"/>
        <label>2</label>
    </ligand>
</feature>
<dbReference type="Pfam" id="PF08443">
    <property type="entry name" value="RimK"/>
    <property type="match status" value="1"/>
</dbReference>
<evidence type="ECO:0000256" key="9">
    <source>
        <dbReference type="ARBA" id="ARBA00061239"/>
    </source>
</evidence>
<dbReference type="EMBL" id="FNZQ01000001">
    <property type="protein sequence ID" value="SEK50198.1"/>
    <property type="molecule type" value="Genomic_DNA"/>
</dbReference>
<keyword evidence="5 11" id="KW-0067">ATP-binding</keyword>
<feature type="domain" description="ATP-grasp" evidence="12">
    <location>
        <begin position="104"/>
        <end position="287"/>
    </location>
</feature>
<evidence type="ECO:0000313" key="13">
    <source>
        <dbReference type="EMBL" id="SEK50198.1"/>
    </source>
</evidence>
<keyword evidence="2 11" id="KW-0436">Ligase</keyword>
<evidence type="ECO:0000256" key="4">
    <source>
        <dbReference type="ARBA" id="ARBA00022741"/>
    </source>
</evidence>
<dbReference type="FunFam" id="3.30.1490.20:FF:000005">
    <property type="entry name" value="Probable alpha-L-glutamate ligase 1"/>
    <property type="match status" value="1"/>
</dbReference>
<evidence type="ECO:0000256" key="6">
    <source>
        <dbReference type="ARBA" id="ARBA00022842"/>
    </source>
</evidence>